<name>A0A9X9PQS5_BLUGR</name>
<dbReference type="EMBL" id="LR026984">
    <property type="protein sequence ID" value="VCU39051.1"/>
    <property type="molecule type" value="Genomic_DNA"/>
</dbReference>
<proteinExistence type="predicted"/>
<evidence type="ECO:0000313" key="2">
    <source>
        <dbReference type="Proteomes" id="UP000324639"/>
    </source>
</evidence>
<dbReference type="Proteomes" id="UP000324639">
    <property type="component" value="Chromosome Bgt_-01"/>
</dbReference>
<evidence type="ECO:0000313" key="1">
    <source>
        <dbReference type="EMBL" id="VCU39051.1"/>
    </source>
</evidence>
<organism evidence="1 2">
    <name type="scientific">Blumeria graminis f. sp. tritici</name>
    <dbReference type="NCBI Taxonomy" id="62690"/>
    <lineage>
        <taxon>Eukaryota</taxon>
        <taxon>Fungi</taxon>
        <taxon>Dikarya</taxon>
        <taxon>Ascomycota</taxon>
        <taxon>Pezizomycotina</taxon>
        <taxon>Leotiomycetes</taxon>
        <taxon>Erysiphales</taxon>
        <taxon>Erysiphaceae</taxon>
        <taxon>Blumeria</taxon>
    </lineage>
</organism>
<accession>A0A9X9PQS5</accession>
<sequence length="118" mass="13570">MPYKKIQHFHSHRQTYHAKLIPILISTKSHTITVKRRSQISHLCHQLASATRQLQHSLLLIANTLNQTLSRIHSQTCLNLRDQTQLLLTTKPLLFINTVIPMILAANFKTCQDPSPMK</sequence>
<protein>
    <submittedName>
        <fullName evidence="1">Bgt-51277</fullName>
    </submittedName>
</protein>
<keyword evidence="2" id="KW-1185">Reference proteome</keyword>
<gene>
    <name evidence="1" type="ORF">BGT96224V316_LOCUS300</name>
</gene>
<dbReference type="AlphaFoldDB" id="A0A9X9PQS5"/>
<reference evidence="1 2" key="1">
    <citation type="submission" date="2018-08" db="EMBL/GenBank/DDBJ databases">
        <authorList>
            <person name="Muller C M."/>
        </authorList>
    </citation>
    <scope>NUCLEOTIDE SEQUENCE [LARGE SCALE GENOMIC DNA]</scope>
</reference>